<protein>
    <submittedName>
        <fullName evidence="1">Uncharacterized protein</fullName>
    </submittedName>
</protein>
<dbReference type="Proteomes" id="UP000192907">
    <property type="component" value="Unassembled WGS sequence"/>
</dbReference>
<accession>A0A1Y6BQC1</accession>
<dbReference type="EMBL" id="FWZT01000007">
    <property type="protein sequence ID" value="SMF22758.1"/>
    <property type="molecule type" value="Genomic_DNA"/>
</dbReference>
<dbReference type="STRING" id="1513793.SAMN06296036_107234"/>
<proteinExistence type="predicted"/>
<sequence>MRFLSILLLLSLMSTRTYGLANKLRVVSFAPLQLAVSKSEINLLINQELSRMNAIPVEERGFKGDISQFNAFFVGTNRLKVEAKLKGKYKNSLFSVGINGNIKLEAILRVENWQYVVDVQTVDISVSNDLVNAIIGTIEILLDETIRTELTEALNKDSGSFIDFSEAHPIAQRIRDASSLSAQFNATDLILTLNQR</sequence>
<reference evidence="2" key="1">
    <citation type="submission" date="2017-04" db="EMBL/GenBank/DDBJ databases">
        <authorList>
            <person name="Varghese N."/>
            <person name="Submissions S."/>
        </authorList>
    </citation>
    <scope>NUCLEOTIDE SEQUENCE [LARGE SCALE GENOMIC DNA]</scope>
    <source>
        <strain evidence="2">RKEM611</strain>
    </source>
</reference>
<dbReference type="AlphaFoldDB" id="A0A1Y6BQC1"/>
<evidence type="ECO:0000313" key="2">
    <source>
        <dbReference type="Proteomes" id="UP000192907"/>
    </source>
</evidence>
<dbReference type="RefSeq" id="WP_132318217.1">
    <property type="nucleotide sequence ID" value="NZ_FWZT01000007.1"/>
</dbReference>
<keyword evidence="2" id="KW-1185">Reference proteome</keyword>
<name>A0A1Y6BQC1_9BACT</name>
<evidence type="ECO:0000313" key="1">
    <source>
        <dbReference type="EMBL" id="SMF22758.1"/>
    </source>
</evidence>
<gene>
    <name evidence="1" type="ORF">SAMN06296036_107234</name>
</gene>
<organism evidence="1 2">
    <name type="scientific">Pseudobacteriovorax antillogorgiicola</name>
    <dbReference type="NCBI Taxonomy" id="1513793"/>
    <lineage>
        <taxon>Bacteria</taxon>
        <taxon>Pseudomonadati</taxon>
        <taxon>Bdellovibrionota</taxon>
        <taxon>Oligoflexia</taxon>
        <taxon>Oligoflexales</taxon>
        <taxon>Pseudobacteriovoracaceae</taxon>
        <taxon>Pseudobacteriovorax</taxon>
    </lineage>
</organism>